<name>A0A5J5C6U5_9PERO</name>
<evidence type="ECO:0000313" key="1">
    <source>
        <dbReference type="EMBL" id="KAA8577492.1"/>
    </source>
</evidence>
<dbReference type="EMBL" id="VOFY01002727">
    <property type="protein sequence ID" value="KAA8577492.1"/>
    <property type="molecule type" value="Genomic_DNA"/>
</dbReference>
<keyword evidence="2" id="KW-1185">Reference proteome</keyword>
<evidence type="ECO:0000313" key="2">
    <source>
        <dbReference type="Proteomes" id="UP000327493"/>
    </source>
</evidence>
<proteinExistence type="predicted"/>
<gene>
    <name evidence="1" type="ORF">FQN60_008555</name>
</gene>
<comment type="caution">
    <text evidence="1">The sequence shown here is derived from an EMBL/GenBank/DDBJ whole genome shotgun (WGS) entry which is preliminary data.</text>
</comment>
<dbReference type="Proteomes" id="UP000327493">
    <property type="component" value="Unassembled WGS sequence"/>
</dbReference>
<accession>A0A5J5C6U5</accession>
<dbReference type="AlphaFoldDB" id="A0A5J5C6U5"/>
<reference evidence="1 2" key="1">
    <citation type="submission" date="2019-08" db="EMBL/GenBank/DDBJ databases">
        <title>A chromosome-level genome assembly, high-density linkage maps, and genome scans reveal the genomic architecture of hybrid incompatibilities underlying speciation via character displacement in darters (Percidae: Etheostominae).</title>
        <authorList>
            <person name="Moran R.L."/>
            <person name="Catchen J.M."/>
            <person name="Fuller R.C."/>
        </authorList>
    </citation>
    <scope>NUCLEOTIDE SEQUENCE [LARGE SCALE GENOMIC DNA]</scope>
    <source>
        <strain evidence="1">EspeVRDwgs_2016</strain>
        <tissue evidence="1">Muscle</tissue>
    </source>
</reference>
<sequence length="140" mass="15990">MYINTPDCSFEKTVKCLIDVCFKVTHFPHSFWEIGTFTNRPSCLSLILEWRENICLGLCFYPLLESIGFAFAYISVFCCNSSFYPALEMLVAQCLSFPATRTACSPQAFYFSKMHMMITGVFLLQDLFLSMSAFIQCPSI</sequence>
<protein>
    <submittedName>
        <fullName evidence="1">Uncharacterized protein</fullName>
    </submittedName>
</protein>
<organism evidence="1 2">
    <name type="scientific">Etheostoma spectabile</name>
    <name type="common">orangethroat darter</name>
    <dbReference type="NCBI Taxonomy" id="54343"/>
    <lineage>
        <taxon>Eukaryota</taxon>
        <taxon>Metazoa</taxon>
        <taxon>Chordata</taxon>
        <taxon>Craniata</taxon>
        <taxon>Vertebrata</taxon>
        <taxon>Euteleostomi</taxon>
        <taxon>Actinopterygii</taxon>
        <taxon>Neopterygii</taxon>
        <taxon>Teleostei</taxon>
        <taxon>Neoteleostei</taxon>
        <taxon>Acanthomorphata</taxon>
        <taxon>Eupercaria</taxon>
        <taxon>Perciformes</taxon>
        <taxon>Percoidei</taxon>
        <taxon>Percidae</taxon>
        <taxon>Etheostomatinae</taxon>
        <taxon>Etheostoma</taxon>
    </lineage>
</organism>